<gene>
    <name evidence="1" type="ORF">Dfulv_16815</name>
</gene>
<name>A0ABY5W8J8_9ACTN</name>
<keyword evidence="2" id="KW-1185">Reference proteome</keyword>
<accession>A0ABY5W8J8</accession>
<dbReference type="RefSeq" id="WP_259864091.1">
    <property type="nucleotide sequence ID" value="NZ_BAAAST010000073.1"/>
</dbReference>
<sequence length="54" mass="6219">MTVDEFDRLLAHYEDACAALHVEGTRGAQERWEELHGQIQAEVRRLRVKAGEAR</sequence>
<protein>
    <submittedName>
        <fullName evidence="1">Uncharacterized protein</fullName>
    </submittedName>
</protein>
<evidence type="ECO:0000313" key="2">
    <source>
        <dbReference type="Proteomes" id="UP001059617"/>
    </source>
</evidence>
<organism evidence="1 2">
    <name type="scientific">Dactylosporangium fulvum</name>
    <dbReference type="NCBI Taxonomy" id="53359"/>
    <lineage>
        <taxon>Bacteria</taxon>
        <taxon>Bacillati</taxon>
        <taxon>Actinomycetota</taxon>
        <taxon>Actinomycetes</taxon>
        <taxon>Micromonosporales</taxon>
        <taxon>Micromonosporaceae</taxon>
        <taxon>Dactylosporangium</taxon>
    </lineage>
</organism>
<reference evidence="1" key="1">
    <citation type="submission" date="2021-04" db="EMBL/GenBank/DDBJ databases">
        <authorList>
            <person name="Hartkoorn R.C."/>
            <person name="Beaudoing E."/>
            <person name="Hot D."/>
        </authorList>
    </citation>
    <scope>NUCLEOTIDE SEQUENCE</scope>
    <source>
        <strain evidence="1">NRRL B-16292</strain>
    </source>
</reference>
<evidence type="ECO:0000313" key="1">
    <source>
        <dbReference type="EMBL" id="UWP85809.1"/>
    </source>
</evidence>
<dbReference type="Proteomes" id="UP001059617">
    <property type="component" value="Chromosome"/>
</dbReference>
<dbReference type="EMBL" id="CP073720">
    <property type="protein sequence ID" value="UWP85809.1"/>
    <property type="molecule type" value="Genomic_DNA"/>
</dbReference>
<reference evidence="1" key="2">
    <citation type="submission" date="2022-09" db="EMBL/GenBank/DDBJ databases">
        <title>Biosynthetic gene clusters of Dactylosporangioum fulvum.</title>
        <authorList>
            <person name="Caradec T."/>
        </authorList>
    </citation>
    <scope>NUCLEOTIDE SEQUENCE</scope>
    <source>
        <strain evidence="1">NRRL B-16292</strain>
    </source>
</reference>
<proteinExistence type="predicted"/>